<organism evidence="2 3">
    <name type="scientific">Duncaniella freteri</name>
    <dbReference type="NCBI Taxonomy" id="2530391"/>
    <lineage>
        <taxon>Bacteria</taxon>
        <taxon>Pseudomonadati</taxon>
        <taxon>Bacteroidota</taxon>
        <taxon>Bacteroidia</taxon>
        <taxon>Bacteroidales</taxon>
        <taxon>Muribaculaceae</taxon>
        <taxon>Duncaniella</taxon>
    </lineage>
</organism>
<evidence type="ECO:0000313" key="3">
    <source>
        <dbReference type="Proteomes" id="UP000297635"/>
    </source>
</evidence>
<dbReference type="InterPro" id="IPR051094">
    <property type="entry name" value="Diverse_Catalytic_Enzymes"/>
</dbReference>
<dbReference type="InterPro" id="IPR006675">
    <property type="entry name" value="HDIG_dom"/>
</dbReference>
<dbReference type="InterPro" id="IPR003607">
    <property type="entry name" value="HD/PDEase_dom"/>
</dbReference>
<dbReference type="CDD" id="cd00077">
    <property type="entry name" value="HDc"/>
    <property type="match status" value="1"/>
</dbReference>
<protein>
    <submittedName>
        <fullName evidence="2">HDIG domain-containing protein</fullName>
    </submittedName>
</protein>
<dbReference type="SUPFAM" id="SSF109604">
    <property type="entry name" value="HD-domain/PDEase-like"/>
    <property type="match status" value="1"/>
</dbReference>
<dbReference type="EMBL" id="SJSA01000002">
    <property type="protein sequence ID" value="TGG36373.1"/>
    <property type="molecule type" value="Genomic_DNA"/>
</dbReference>
<name>A0A4Z0V4V4_9BACT</name>
<feature type="domain" description="HD" evidence="1">
    <location>
        <begin position="25"/>
        <end position="142"/>
    </location>
</feature>
<dbReference type="PANTHER" id="PTHR35795:SF1">
    <property type="entry name" value="BIS(5'-NUCLEOSYL)-TETRAPHOSPHATASE, SYMMETRICAL"/>
    <property type="match status" value="1"/>
</dbReference>
<evidence type="ECO:0000259" key="1">
    <source>
        <dbReference type="Pfam" id="PF01966"/>
    </source>
</evidence>
<dbReference type="RefSeq" id="WP_135472112.1">
    <property type="nucleotide sequence ID" value="NZ_CASGTF010000024.1"/>
</dbReference>
<gene>
    <name evidence="2" type="ORF">EZ315_10930</name>
</gene>
<keyword evidence="3" id="KW-1185">Reference proteome</keyword>
<dbReference type="AlphaFoldDB" id="A0A4Z0V4V4"/>
<dbReference type="Proteomes" id="UP000297635">
    <property type="component" value="Unassembled WGS sequence"/>
</dbReference>
<reference evidence="2 3" key="1">
    <citation type="submission" date="2019-02" db="EMBL/GenBank/DDBJ databases">
        <title>Isolation and identification of novel species under the genus Muribaculum.</title>
        <authorList>
            <person name="Miyake S."/>
            <person name="Ding Y."/>
            <person name="Low A."/>
            <person name="Soh M."/>
            <person name="Seedorf H."/>
        </authorList>
    </citation>
    <scope>NUCLEOTIDE SEQUENCE [LARGE SCALE GENOMIC DNA]</scope>
    <source>
        <strain evidence="2 3">TLL-A3</strain>
    </source>
</reference>
<sequence length="184" mass="20711">MALSYQEIIDKYYPPGTSRRVILMRHCSQVADLALEIACKKCLRLPPEDIREAAMLHDIGIFLTSAVDIGCDGDEPYIMHGVLGAELLRKEGVSEQYARVAERHTGAGITAADIRQQGLPLPIGDYVPESTLERLVCYADKFYSKGGDMKRKPLDRVIRSMERFSPDTLERFMDMHKEFSISDG</sequence>
<comment type="caution">
    <text evidence="2">The sequence shown here is derived from an EMBL/GenBank/DDBJ whole genome shotgun (WGS) entry which is preliminary data.</text>
</comment>
<dbReference type="PANTHER" id="PTHR35795">
    <property type="entry name" value="SLR1885 PROTEIN"/>
    <property type="match status" value="1"/>
</dbReference>
<dbReference type="NCBIfam" id="TIGR00277">
    <property type="entry name" value="HDIG"/>
    <property type="match status" value="1"/>
</dbReference>
<proteinExistence type="predicted"/>
<evidence type="ECO:0000313" key="2">
    <source>
        <dbReference type="EMBL" id="TGG36373.1"/>
    </source>
</evidence>
<dbReference type="InterPro" id="IPR006674">
    <property type="entry name" value="HD_domain"/>
</dbReference>
<accession>A0A4Z0V4V4</accession>
<dbReference type="Gene3D" id="1.10.3210.10">
    <property type="entry name" value="Hypothetical protein af1432"/>
    <property type="match status" value="1"/>
</dbReference>
<dbReference type="Pfam" id="PF01966">
    <property type="entry name" value="HD"/>
    <property type="match status" value="1"/>
</dbReference>